<organism evidence="1">
    <name type="scientific">Aphanomyces astaci</name>
    <name type="common">Crayfish plague agent</name>
    <dbReference type="NCBI Taxonomy" id="112090"/>
    <lineage>
        <taxon>Eukaryota</taxon>
        <taxon>Sar</taxon>
        <taxon>Stramenopiles</taxon>
        <taxon>Oomycota</taxon>
        <taxon>Saprolegniomycetes</taxon>
        <taxon>Saprolegniales</taxon>
        <taxon>Verrucalvaceae</taxon>
        <taxon>Aphanomyces</taxon>
    </lineage>
</organism>
<gene>
    <name evidence="1" type="ORF">H257_06013</name>
</gene>
<dbReference type="AlphaFoldDB" id="W4GP78"/>
<protein>
    <submittedName>
        <fullName evidence="1">Uncharacterized protein</fullName>
    </submittedName>
</protein>
<accession>W4GP78</accession>
<evidence type="ECO:0000313" key="1">
    <source>
        <dbReference type="EMBL" id="ETV81517.1"/>
    </source>
</evidence>
<name>W4GP78_APHAT</name>
<sequence>MATRRPMERHVVVQEHEARDVQLHSRMAPWLPDASTQFPVTTLCTCTCGTQTPRPVWPCALDAVVLSVKSSRGSQREFAC</sequence>
<proteinExistence type="predicted"/>
<dbReference type="VEuPathDB" id="FungiDB:H257_06013"/>
<dbReference type="RefSeq" id="XP_009829375.1">
    <property type="nucleotide sequence ID" value="XM_009831073.1"/>
</dbReference>
<dbReference type="GeneID" id="20808009"/>
<reference evidence="1" key="1">
    <citation type="submission" date="2013-12" db="EMBL/GenBank/DDBJ databases">
        <title>The Genome Sequence of Aphanomyces astaci APO3.</title>
        <authorList>
            <consortium name="The Broad Institute Genomics Platform"/>
            <person name="Russ C."/>
            <person name="Tyler B."/>
            <person name="van West P."/>
            <person name="Dieguez-Uribeondo J."/>
            <person name="Young S.K."/>
            <person name="Zeng Q."/>
            <person name="Gargeya S."/>
            <person name="Fitzgerald M."/>
            <person name="Abouelleil A."/>
            <person name="Alvarado L."/>
            <person name="Chapman S.B."/>
            <person name="Gainer-Dewar J."/>
            <person name="Goldberg J."/>
            <person name="Griggs A."/>
            <person name="Gujja S."/>
            <person name="Hansen M."/>
            <person name="Howarth C."/>
            <person name="Imamovic A."/>
            <person name="Ireland A."/>
            <person name="Larimer J."/>
            <person name="McCowan C."/>
            <person name="Murphy C."/>
            <person name="Pearson M."/>
            <person name="Poon T.W."/>
            <person name="Priest M."/>
            <person name="Roberts A."/>
            <person name="Saif S."/>
            <person name="Shea T."/>
            <person name="Sykes S."/>
            <person name="Wortman J."/>
            <person name="Nusbaum C."/>
            <person name="Birren B."/>
        </authorList>
    </citation>
    <scope>NUCLEOTIDE SEQUENCE [LARGE SCALE GENOMIC DNA]</scope>
    <source>
        <strain evidence="1">APO3</strain>
    </source>
</reference>
<dbReference type="EMBL" id="KI913124">
    <property type="protein sequence ID" value="ETV81517.1"/>
    <property type="molecule type" value="Genomic_DNA"/>
</dbReference>